<name>A0ABV1Y880_9ACTN</name>
<reference evidence="2 3" key="1">
    <citation type="submission" date="2024-06" db="EMBL/GenBank/DDBJ databases">
        <title>The Natural Products Discovery Center: Release of the First 8490 Sequenced Strains for Exploring Actinobacteria Biosynthetic Diversity.</title>
        <authorList>
            <person name="Kalkreuter E."/>
            <person name="Kautsar S.A."/>
            <person name="Yang D."/>
            <person name="Bader C.D."/>
            <person name="Teijaro C.N."/>
            <person name="Fluegel L."/>
            <person name="Davis C.M."/>
            <person name="Simpson J.R."/>
            <person name="Lauterbach L."/>
            <person name="Steele A.D."/>
            <person name="Gui C."/>
            <person name="Meng S."/>
            <person name="Li G."/>
            <person name="Viehrig K."/>
            <person name="Ye F."/>
            <person name="Su P."/>
            <person name="Kiefer A.F."/>
            <person name="Nichols A."/>
            <person name="Cepeda A.J."/>
            <person name="Yan W."/>
            <person name="Fan B."/>
            <person name="Jiang Y."/>
            <person name="Adhikari A."/>
            <person name="Zheng C.-J."/>
            <person name="Schuster L."/>
            <person name="Cowan T.M."/>
            <person name="Smanski M.J."/>
            <person name="Chevrette M.G."/>
            <person name="De Carvalho L.P.S."/>
            <person name="Shen B."/>
        </authorList>
    </citation>
    <scope>NUCLEOTIDE SEQUENCE [LARGE SCALE GENOMIC DNA]</scope>
    <source>
        <strain evidence="2 3">NPDC000155</strain>
    </source>
</reference>
<dbReference type="EMBL" id="JBEPFB010000041">
    <property type="protein sequence ID" value="MER7379855.1"/>
    <property type="molecule type" value="Genomic_DNA"/>
</dbReference>
<organism evidence="2 3">
    <name type="scientific">Streptomyces lanatus</name>
    <dbReference type="NCBI Taxonomy" id="66900"/>
    <lineage>
        <taxon>Bacteria</taxon>
        <taxon>Bacillati</taxon>
        <taxon>Actinomycetota</taxon>
        <taxon>Actinomycetes</taxon>
        <taxon>Kitasatosporales</taxon>
        <taxon>Streptomycetaceae</taxon>
        <taxon>Streptomyces</taxon>
    </lineage>
</organism>
<accession>A0ABV1Y880</accession>
<evidence type="ECO:0000313" key="2">
    <source>
        <dbReference type="EMBL" id="MER7379855.1"/>
    </source>
</evidence>
<comment type="caution">
    <text evidence="2">The sequence shown here is derived from an EMBL/GenBank/DDBJ whole genome shotgun (WGS) entry which is preliminary data.</text>
</comment>
<evidence type="ECO:0000313" key="3">
    <source>
        <dbReference type="Proteomes" id="UP001486207"/>
    </source>
</evidence>
<feature type="region of interest" description="Disordered" evidence="1">
    <location>
        <begin position="75"/>
        <end position="98"/>
    </location>
</feature>
<gene>
    <name evidence="2" type="ORF">ABT384_45530</name>
</gene>
<protein>
    <submittedName>
        <fullName evidence="2">Uncharacterized protein</fullName>
    </submittedName>
</protein>
<proteinExistence type="predicted"/>
<sequence>MIYSVGEFSTNEIAAHEVTPSATGWLRYGMTWLIPAPADPRAGFRHAASVGSVPVIGPVIGHRNPASGIRAACRREGARPAAGPARTARRRTQHRTSAAQTITVSKRPYGAEAAIARLSDGATPAAPDTFNGTGAELRKAVRLDLAITANEEHPARHVDLVVQGGLLEREEAMTLLTPVALYSVLLASG</sequence>
<dbReference type="RefSeq" id="WP_190067801.1">
    <property type="nucleotide sequence ID" value="NZ_BNBM01000001.1"/>
</dbReference>
<evidence type="ECO:0000256" key="1">
    <source>
        <dbReference type="SAM" id="MobiDB-lite"/>
    </source>
</evidence>
<dbReference type="Proteomes" id="UP001486207">
    <property type="component" value="Unassembled WGS sequence"/>
</dbReference>
<keyword evidence="3" id="KW-1185">Reference proteome</keyword>